<keyword evidence="9" id="KW-0687">Ribonucleoprotein</keyword>
<dbReference type="PROSITE" id="PS50103">
    <property type="entry name" value="ZF_C3H1"/>
    <property type="match status" value="2"/>
</dbReference>
<dbReference type="EMBL" id="LN902847">
    <property type="protein sequence ID" value="CDS36939.1"/>
    <property type="molecule type" value="Genomic_DNA"/>
</dbReference>
<dbReference type="AlphaFoldDB" id="A0A068XXL6"/>
<evidence type="ECO:0000256" key="5">
    <source>
        <dbReference type="PROSITE-ProRule" id="PRU00723"/>
    </source>
</evidence>
<feature type="compositionally biased region" description="Basic residues" evidence="7">
    <location>
        <begin position="363"/>
        <end position="373"/>
    </location>
</feature>
<evidence type="ECO:0000313" key="9">
    <source>
        <dbReference type="EMBL" id="CDS36939.1"/>
    </source>
</evidence>
<dbReference type="Proteomes" id="UP000017246">
    <property type="component" value="Unassembled WGS sequence"/>
</dbReference>
<evidence type="ECO:0000256" key="3">
    <source>
        <dbReference type="ARBA" id="ARBA00022771"/>
    </source>
</evidence>
<dbReference type="InterPro" id="IPR035979">
    <property type="entry name" value="RBD_domain_sf"/>
</dbReference>
<dbReference type="InterPro" id="IPR000571">
    <property type="entry name" value="Znf_CCCH"/>
</dbReference>
<dbReference type="InterPro" id="IPR009145">
    <property type="entry name" value="U2AF_small"/>
</dbReference>
<dbReference type="OrthoDB" id="75923at2759"/>
<feature type="domain" description="C3H1-type" evidence="8">
    <location>
        <begin position="160"/>
        <end position="188"/>
    </location>
</feature>
<dbReference type="Gene3D" id="3.30.70.330">
    <property type="match status" value="1"/>
</dbReference>
<feature type="zinc finger region" description="C3H1-type" evidence="5">
    <location>
        <begin position="310"/>
        <end position="338"/>
    </location>
</feature>
<evidence type="ECO:0000256" key="7">
    <source>
        <dbReference type="SAM" id="MobiDB-lite"/>
    </source>
</evidence>
<dbReference type="PANTHER" id="PTHR12620">
    <property type="entry name" value="U2 SNRNP AUXILIARY FACTOR, SMALL SUBUNIT"/>
    <property type="match status" value="1"/>
</dbReference>
<protein>
    <submittedName>
        <fullName evidence="9">U2 small nuclear ribonucleoprotein auxiliary</fullName>
    </submittedName>
</protein>
<dbReference type="PRINTS" id="PR01848">
    <property type="entry name" value="U2AUXFACTOR"/>
</dbReference>
<gene>
    <name evidence="9" type="ORF">EmuJ_000416750</name>
</gene>
<keyword evidence="3 5" id="KW-0863">Zinc-finger</keyword>
<reference evidence="9" key="2">
    <citation type="submission" date="2015-11" db="EMBL/GenBank/DDBJ databases">
        <authorList>
            <person name="Zhang Y."/>
            <person name="Guo Z."/>
        </authorList>
    </citation>
    <scope>NUCLEOTIDE SEQUENCE</scope>
</reference>
<feature type="domain" description="C3H1-type" evidence="8">
    <location>
        <begin position="310"/>
        <end position="338"/>
    </location>
</feature>
<dbReference type="SUPFAM" id="SSF54928">
    <property type="entry name" value="RNA-binding domain, RBD"/>
    <property type="match status" value="1"/>
</dbReference>
<keyword evidence="6" id="KW-0175">Coiled coil</keyword>
<evidence type="ECO:0000256" key="1">
    <source>
        <dbReference type="ARBA" id="ARBA00022723"/>
    </source>
</evidence>
<sequence length="428" mass="49746">MEMDTQCTRLSHKQQRKLRKKLKRQCLRQKNAQLREANSQPEEITEEEAVQIRAEEELEKQRHDEEEQKWLERERVAQELFAQKKALEEAEKNRKILEEAVEIQEGERIKILTPINGKTQREVLRRLRDGIEETSDNLPPYHRPEPPLDHSFAPPLEPTLRIKELCSFFWKTGACIYGNGCSRFHPIPPIDSADLRVLQSSAFCPPCLVLILENMFDNFSLRYDPLEVDESHLQSDYEVFYEDVRPEIEVTCGKISALRCCRNAADHLRGNVYIQLTGDDTTAITAAARLNGRWYAGRQITARLAYLGGGWKAAVCGLYLRDLCPKGDRRCNFLHLFLNPRESSGDLLAALSRGLAELPSQRKEKRRASRKKKQDRDSDGHRRKRRRSPSSCSDSGRRHRHRQKKRHHRRKRGEHRLRSRARSSSASS</sequence>
<dbReference type="GO" id="GO:0003723">
    <property type="term" value="F:RNA binding"/>
    <property type="evidence" value="ECO:0007669"/>
    <property type="project" value="InterPro"/>
</dbReference>
<name>A0A068XXL6_ECHMU</name>
<keyword evidence="10" id="KW-1185">Reference proteome</keyword>
<feature type="region of interest" description="Disordered" evidence="7">
    <location>
        <begin position="358"/>
        <end position="428"/>
    </location>
</feature>
<feature type="region of interest" description="Disordered" evidence="7">
    <location>
        <begin position="1"/>
        <end position="22"/>
    </location>
</feature>
<keyword evidence="2" id="KW-0677">Repeat</keyword>
<dbReference type="SMART" id="SM00356">
    <property type="entry name" value="ZnF_C3H1"/>
    <property type="match status" value="2"/>
</dbReference>
<dbReference type="GO" id="GO:1990904">
    <property type="term" value="C:ribonucleoprotein complex"/>
    <property type="evidence" value="ECO:0007669"/>
    <property type="project" value="UniProtKB-KW"/>
</dbReference>
<organism evidence="9 10">
    <name type="scientific">Echinococcus multilocularis</name>
    <name type="common">Fox tapeworm</name>
    <dbReference type="NCBI Taxonomy" id="6211"/>
    <lineage>
        <taxon>Eukaryota</taxon>
        <taxon>Metazoa</taxon>
        <taxon>Spiralia</taxon>
        <taxon>Lophotrochozoa</taxon>
        <taxon>Platyhelminthes</taxon>
        <taxon>Cestoda</taxon>
        <taxon>Eucestoda</taxon>
        <taxon>Cyclophyllidea</taxon>
        <taxon>Taeniidae</taxon>
        <taxon>Echinococcus</taxon>
    </lineage>
</organism>
<dbReference type="GO" id="GO:0008270">
    <property type="term" value="F:zinc ion binding"/>
    <property type="evidence" value="ECO:0007669"/>
    <property type="project" value="UniProtKB-KW"/>
</dbReference>
<feature type="zinc finger region" description="C3H1-type" evidence="5">
    <location>
        <begin position="160"/>
        <end position="188"/>
    </location>
</feature>
<evidence type="ECO:0000256" key="4">
    <source>
        <dbReference type="ARBA" id="ARBA00022833"/>
    </source>
</evidence>
<dbReference type="InterPro" id="IPR012677">
    <property type="entry name" value="Nucleotide-bd_a/b_plait_sf"/>
</dbReference>
<keyword evidence="1 5" id="KW-0479">Metal-binding</keyword>
<evidence type="ECO:0000259" key="8">
    <source>
        <dbReference type="PROSITE" id="PS50103"/>
    </source>
</evidence>
<proteinExistence type="predicted"/>
<accession>A0A068XXL6</accession>
<dbReference type="GO" id="GO:0089701">
    <property type="term" value="C:U2AF complex"/>
    <property type="evidence" value="ECO:0007669"/>
    <property type="project" value="InterPro"/>
</dbReference>
<dbReference type="eggNOG" id="KOG2202">
    <property type="taxonomic scope" value="Eukaryota"/>
</dbReference>
<feature type="compositionally biased region" description="Basic residues" evidence="7">
    <location>
        <begin position="397"/>
        <end position="421"/>
    </location>
</feature>
<dbReference type="GO" id="GO:0000398">
    <property type="term" value="P:mRNA splicing, via spliceosome"/>
    <property type="evidence" value="ECO:0007669"/>
    <property type="project" value="InterPro"/>
</dbReference>
<feature type="coiled-coil region" evidence="6">
    <location>
        <begin position="73"/>
        <end position="107"/>
    </location>
</feature>
<dbReference type="STRING" id="6211.A0A068XXL6"/>
<keyword evidence="4 5" id="KW-0862">Zinc</keyword>
<evidence type="ECO:0000313" key="10">
    <source>
        <dbReference type="Proteomes" id="UP000017246"/>
    </source>
</evidence>
<evidence type="ECO:0000256" key="2">
    <source>
        <dbReference type="ARBA" id="ARBA00022737"/>
    </source>
</evidence>
<reference evidence="9" key="1">
    <citation type="journal article" date="2013" name="Nature">
        <title>The genomes of four tapeworm species reveal adaptations to parasitism.</title>
        <authorList>
            <person name="Tsai I.J."/>
            <person name="Zarowiecki M."/>
            <person name="Holroyd N."/>
            <person name="Garciarrubio A."/>
            <person name="Sanchez-Flores A."/>
            <person name="Brooks K.L."/>
            <person name="Tracey A."/>
            <person name="Bobes R.J."/>
            <person name="Fragoso G."/>
            <person name="Sciutto E."/>
            <person name="Aslett M."/>
            <person name="Beasley H."/>
            <person name="Bennett H.M."/>
            <person name="Cai J."/>
            <person name="Camicia F."/>
            <person name="Clark R."/>
            <person name="Cucher M."/>
            <person name="De Silva N."/>
            <person name="Day T.A."/>
            <person name="Deplazes P."/>
            <person name="Estrada K."/>
            <person name="Fernandez C."/>
            <person name="Holland P.W."/>
            <person name="Hou J."/>
            <person name="Hu S."/>
            <person name="Huckvale T."/>
            <person name="Hung S.S."/>
            <person name="Kamenetzky L."/>
            <person name="Keane J.A."/>
            <person name="Kiss F."/>
            <person name="Koziol U."/>
            <person name="Lambert O."/>
            <person name="Liu K."/>
            <person name="Luo X."/>
            <person name="Luo Y."/>
            <person name="Macchiaroli N."/>
            <person name="Nichol S."/>
            <person name="Paps J."/>
            <person name="Parkinson J."/>
            <person name="Pouchkina-Stantcheva N."/>
            <person name="Riddiford N."/>
            <person name="Rosenzvit M."/>
            <person name="Salinas G."/>
            <person name="Wasmuth J.D."/>
            <person name="Zamanian M."/>
            <person name="Zheng Y."/>
            <person name="Cai X."/>
            <person name="Soberon X."/>
            <person name="Olson P.D."/>
            <person name="Laclette J.P."/>
            <person name="Brehm K."/>
            <person name="Berriman M."/>
            <person name="Garciarrubio A."/>
            <person name="Bobes R.J."/>
            <person name="Fragoso G."/>
            <person name="Sanchez-Flores A."/>
            <person name="Estrada K."/>
            <person name="Cevallos M.A."/>
            <person name="Morett E."/>
            <person name="Gonzalez V."/>
            <person name="Portillo T."/>
            <person name="Ochoa-Leyva A."/>
            <person name="Jose M.V."/>
            <person name="Sciutto E."/>
            <person name="Landa A."/>
            <person name="Jimenez L."/>
            <person name="Valdes V."/>
            <person name="Carrero J.C."/>
            <person name="Larralde C."/>
            <person name="Morales-Montor J."/>
            <person name="Limon-Lason J."/>
            <person name="Soberon X."/>
            <person name="Laclette J.P."/>
        </authorList>
    </citation>
    <scope>NUCLEOTIDE SEQUENCE [LARGE SCALE GENOMIC DNA]</scope>
</reference>
<dbReference type="OMA" id="MDLRIME"/>
<evidence type="ECO:0000256" key="6">
    <source>
        <dbReference type="SAM" id="Coils"/>
    </source>
</evidence>
<feature type="compositionally biased region" description="Basic residues" evidence="7">
    <location>
        <begin position="10"/>
        <end position="22"/>
    </location>
</feature>